<dbReference type="EMBL" id="CAJVQB010003833">
    <property type="protein sequence ID" value="CAG8619031.1"/>
    <property type="molecule type" value="Genomic_DNA"/>
</dbReference>
<evidence type="ECO:0000313" key="2">
    <source>
        <dbReference type="EMBL" id="CAG8619031.1"/>
    </source>
</evidence>
<accession>A0ABN7UKG0</accession>
<sequence length="42" mass="5095">MILLRLSPHPQRKIFNNYPLEQPDIEELEEKTQRSEQDEQNS</sequence>
<proteinExistence type="predicted"/>
<feature type="region of interest" description="Disordered" evidence="1">
    <location>
        <begin position="14"/>
        <end position="42"/>
    </location>
</feature>
<reference evidence="2 3" key="1">
    <citation type="submission" date="2021-06" db="EMBL/GenBank/DDBJ databases">
        <authorList>
            <person name="Kallberg Y."/>
            <person name="Tangrot J."/>
            <person name="Rosling A."/>
        </authorList>
    </citation>
    <scope>NUCLEOTIDE SEQUENCE [LARGE SCALE GENOMIC DNA]</scope>
    <source>
        <strain evidence="2 3">120-4 pot B 10/14</strain>
    </source>
</reference>
<gene>
    <name evidence="2" type="ORF">GMARGA_LOCUS7746</name>
</gene>
<evidence type="ECO:0000256" key="1">
    <source>
        <dbReference type="SAM" id="MobiDB-lite"/>
    </source>
</evidence>
<evidence type="ECO:0000313" key="3">
    <source>
        <dbReference type="Proteomes" id="UP000789901"/>
    </source>
</evidence>
<name>A0ABN7UKG0_GIGMA</name>
<keyword evidence="3" id="KW-1185">Reference proteome</keyword>
<comment type="caution">
    <text evidence="2">The sequence shown here is derived from an EMBL/GenBank/DDBJ whole genome shotgun (WGS) entry which is preliminary data.</text>
</comment>
<feature type="compositionally biased region" description="Basic and acidic residues" evidence="1">
    <location>
        <begin position="30"/>
        <end position="42"/>
    </location>
</feature>
<protein>
    <submittedName>
        <fullName evidence="2">19004_t:CDS:1</fullName>
    </submittedName>
</protein>
<organism evidence="2 3">
    <name type="scientific">Gigaspora margarita</name>
    <dbReference type="NCBI Taxonomy" id="4874"/>
    <lineage>
        <taxon>Eukaryota</taxon>
        <taxon>Fungi</taxon>
        <taxon>Fungi incertae sedis</taxon>
        <taxon>Mucoromycota</taxon>
        <taxon>Glomeromycotina</taxon>
        <taxon>Glomeromycetes</taxon>
        <taxon>Diversisporales</taxon>
        <taxon>Gigasporaceae</taxon>
        <taxon>Gigaspora</taxon>
    </lineage>
</organism>
<dbReference type="Proteomes" id="UP000789901">
    <property type="component" value="Unassembled WGS sequence"/>
</dbReference>